<evidence type="ECO:0000313" key="1">
    <source>
        <dbReference type="EMBL" id="GAT95207.1"/>
    </source>
</evidence>
<dbReference type="OMA" id="VWKENID"/>
<dbReference type="AlphaFoldDB" id="A0A5K1V1A4"/>
<organism evidence="1 2">
    <name type="scientific">Entamoeba histolytica</name>
    <dbReference type="NCBI Taxonomy" id="5759"/>
    <lineage>
        <taxon>Eukaryota</taxon>
        <taxon>Amoebozoa</taxon>
        <taxon>Evosea</taxon>
        <taxon>Archamoebae</taxon>
        <taxon>Mastigamoebida</taxon>
        <taxon>Entamoebidae</taxon>
        <taxon>Entamoeba</taxon>
    </lineage>
</organism>
<sequence length="230" mass="26459">MNKSQQIEEVIQQNNTEKLQEILNQLLIDVKDRKKSQILCQENIQQTLVHHITEFKTRNLELLVIDIIYNLVKRPSLGRYFTPEVSHEIISASLYTTNFDILRSLTRTPEQCEVISDLIPQVIDHIHNVSLLENTFVCYSIANLSKKYADQFISVFIDGVNTLCTSDISTIKEENLFALGEAFTSLSQHFTNKIKIASQVDEKLVSLKNKYKSNAVLCNIIRDIIQFLTK</sequence>
<dbReference type="EMBL" id="BDEQ01000001">
    <property type="protein sequence ID" value="GAT95207.1"/>
    <property type="molecule type" value="Genomic_DNA"/>
</dbReference>
<dbReference type="VEuPathDB" id="AmoebaDB:EHI7A_083700"/>
<dbReference type="VEuPathDB" id="AmoebaDB:EHI5A_071730"/>
<proteinExistence type="predicted"/>
<reference evidence="1 2" key="1">
    <citation type="submission" date="2016-05" db="EMBL/GenBank/DDBJ databases">
        <title>First whole genome sequencing of Entamoeba histolytica HM1:IMSS-clone-6.</title>
        <authorList>
            <person name="Mukherjee Avik.K."/>
            <person name="Izumyama S."/>
            <person name="Nakada-Tsukui K."/>
            <person name="Nozaki T."/>
        </authorList>
    </citation>
    <scope>NUCLEOTIDE SEQUENCE [LARGE SCALE GENOMIC DNA]</scope>
    <source>
        <strain evidence="1 2">HM1:IMSS clone 6</strain>
    </source>
</reference>
<dbReference type="VEuPathDB" id="AmoebaDB:KM1_143180"/>
<evidence type="ECO:0000313" key="2">
    <source>
        <dbReference type="Proteomes" id="UP000078387"/>
    </source>
</evidence>
<name>A0A5K1V1A4_ENTHI</name>
<accession>A0A5K1V1A4</accession>
<dbReference type="VEuPathDB" id="AmoebaDB:EHI_027540"/>
<protein>
    <submittedName>
        <fullName evidence="1">Uncharacterized protein</fullName>
    </submittedName>
</protein>
<dbReference type="Proteomes" id="UP000078387">
    <property type="component" value="Unassembled WGS sequence"/>
</dbReference>
<gene>
    <name evidence="1" type="ORF">CL6EHI_027540</name>
</gene>
<dbReference type="VEuPathDB" id="AmoebaDB:EHI8A_085490"/>
<comment type="caution">
    <text evidence="1">The sequence shown here is derived from an EMBL/GenBank/DDBJ whole genome shotgun (WGS) entry which is preliminary data.</text>
</comment>